<dbReference type="AlphaFoldDB" id="A0A485LZW9"/>
<dbReference type="EMBL" id="CAADRM010000096">
    <property type="protein sequence ID" value="VFU14860.1"/>
    <property type="molecule type" value="Genomic_DNA"/>
</dbReference>
<reference evidence="2" key="1">
    <citation type="submission" date="2019-03" db="EMBL/GenBank/DDBJ databases">
        <authorList>
            <person name="Hao L."/>
        </authorList>
    </citation>
    <scope>NUCLEOTIDE SEQUENCE</scope>
</reference>
<dbReference type="Gene3D" id="3.90.1300.10">
    <property type="entry name" value="Amidase signature (AS) domain"/>
    <property type="match status" value="1"/>
</dbReference>
<keyword evidence="2" id="KW-0808">Transferase</keyword>
<accession>A0A485LZW9</accession>
<dbReference type="PANTHER" id="PTHR11895">
    <property type="entry name" value="TRANSAMIDASE"/>
    <property type="match status" value="1"/>
</dbReference>
<evidence type="ECO:0000259" key="1">
    <source>
        <dbReference type="Pfam" id="PF01425"/>
    </source>
</evidence>
<dbReference type="SUPFAM" id="SSF75304">
    <property type="entry name" value="Amidase signature (AS) enzymes"/>
    <property type="match status" value="1"/>
</dbReference>
<proteinExistence type="predicted"/>
<sequence>MPASFCGITGLKPTYGSVSRYGLVAFASSLDQIGPMAPTVRDAAVLFDAIKGYDPLDSTSVPRDYTPTNLDGIDLKGLRIGVPKEFFGEGLNPEVEDAVRSGIAVLEDMGGRIVEIDLPHAGYGVAVYYIVATAEASSNLARYDGVRYGLRANDALDLGDMYARTRDMGFGPEVKRRIMLGTYALSAGYYDAYYRKASQVRTLIAEDFRKAFSQCDIIAGPTTPVTAFRLDEMIDDPLSLYLLDIYTIPANLAGLPALSIPCGFDSLGLPVGMQLMAPHFREDLLLGAGISFQDRTTYHQEGP</sequence>
<dbReference type="PANTHER" id="PTHR11895:SF151">
    <property type="entry name" value="GLUTAMYL-TRNA(GLN) AMIDOTRANSFERASE SUBUNIT A"/>
    <property type="match status" value="1"/>
</dbReference>
<protein>
    <submittedName>
        <fullName evidence="2">Glutamyl-tRNA(Gln) amidotransferase subunit A</fullName>
        <ecNumber evidence="2">6.3.5.7</ecNumber>
    </submittedName>
</protein>
<organism evidence="2">
    <name type="scientific">anaerobic digester metagenome</name>
    <dbReference type="NCBI Taxonomy" id="1263854"/>
    <lineage>
        <taxon>unclassified sequences</taxon>
        <taxon>metagenomes</taxon>
        <taxon>ecological metagenomes</taxon>
    </lineage>
</organism>
<dbReference type="InterPro" id="IPR023631">
    <property type="entry name" value="Amidase_dom"/>
</dbReference>
<dbReference type="EC" id="6.3.5.7" evidence="2"/>
<dbReference type="GO" id="GO:0050567">
    <property type="term" value="F:glutaminyl-tRNA synthase (glutamine-hydrolyzing) activity"/>
    <property type="evidence" value="ECO:0007669"/>
    <property type="project" value="UniProtKB-EC"/>
</dbReference>
<dbReference type="InterPro" id="IPR036928">
    <property type="entry name" value="AS_sf"/>
</dbReference>
<dbReference type="GO" id="GO:0016740">
    <property type="term" value="F:transferase activity"/>
    <property type="evidence" value="ECO:0007669"/>
    <property type="project" value="UniProtKB-KW"/>
</dbReference>
<keyword evidence="2" id="KW-0436">Ligase</keyword>
<evidence type="ECO:0000313" key="2">
    <source>
        <dbReference type="EMBL" id="VFU14860.1"/>
    </source>
</evidence>
<dbReference type="InterPro" id="IPR000120">
    <property type="entry name" value="Amidase"/>
</dbReference>
<gene>
    <name evidence="2" type="ORF">SCFA_330015</name>
</gene>
<dbReference type="Pfam" id="PF01425">
    <property type="entry name" value="Amidase"/>
    <property type="match status" value="1"/>
</dbReference>
<feature type="domain" description="Amidase" evidence="1">
    <location>
        <begin position="1"/>
        <end position="286"/>
    </location>
</feature>
<name>A0A485LZW9_9ZZZZ</name>